<dbReference type="PROSITE" id="PS00105">
    <property type="entry name" value="AA_TRANSFER_CLASS_1"/>
    <property type="match status" value="1"/>
</dbReference>
<dbReference type="GO" id="GO:0004069">
    <property type="term" value="F:L-aspartate:2-oxoglutarate aminotransferase activity"/>
    <property type="evidence" value="ECO:0007669"/>
    <property type="project" value="UniProtKB-EC"/>
</dbReference>
<dbReference type="AlphaFoldDB" id="A0A1R2B7X9"/>
<comment type="caution">
    <text evidence="10">The sequence shown here is derived from an EMBL/GenBank/DDBJ whole genome shotgun (WGS) entry which is preliminary data.</text>
</comment>
<keyword evidence="4 8" id="KW-0032">Aminotransferase</keyword>
<dbReference type="InterPro" id="IPR015422">
    <property type="entry name" value="PyrdxlP-dep_Trfase_small"/>
</dbReference>
<comment type="subunit">
    <text evidence="3 8">Homodimer.</text>
</comment>
<dbReference type="OrthoDB" id="6752799at2759"/>
<evidence type="ECO:0000256" key="4">
    <source>
        <dbReference type="ARBA" id="ARBA00022576"/>
    </source>
</evidence>
<keyword evidence="11" id="KW-1185">Reference proteome</keyword>
<sequence>MEDLNVFGHIKLAPPDPILGTAEAFKKDTHADKVNLGVGAYRTDEAKPYIFKAVKEAEKRILADPTLNKEYLPMRGLDSFNSLARELLLGKGCAAIAENRVATIQCISGTGSLRVGAEFLKVNVNPPAVYVSSPTWGNHLTIFKKAGCIVREYPYWKPETRGIDIEGMLNTLSSAPIGAVILLHVCAHNPTGVDPTPQQWDQIQNVITQKRLIPYFDSAYQGFASGDLERDAYVVRKFVNEGSQCLVSQSFAKNMGLYGERIGALHIICRNKVTAEHVLSQAEIVVRQMYSNPPLHGALIASVILADPALTQSWKVELKAISERIIQMRVRLLEELIKLKVPGDWTHITSQIGMFSYTGLTSQQCENMINKWHCYMLKNGRISMSGINTKNVAYVARAIKHSVDHSPKL</sequence>
<comment type="similarity">
    <text evidence="2">Belongs to the class-I pyridoxal-phosphate-dependent aminotransferase family.</text>
</comment>
<comment type="miscellaneous">
    <text evidence="8">In eukaryotes there are cytoplasmic, mitochondrial and chloroplastic isozymes.</text>
</comment>
<dbReference type="NCBIfam" id="NF006719">
    <property type="entry name" value="PRK09257.1"/>
    <property type="match status" value="1"/>
</dbReference>
<evidence type="ECO:0000256" key="1">
    <source>
        <dbReference type="ARBA" id="ARBA00001933"/>
    </source>
</evidence>
<dbReference type="PANTHER" id="PTHR11879:SF22">
    <property type="entry name" value="ASPARTATE AMINOTRANSFERASE, MITOCHONDRIAL"/>
    <property type="match status" value="1"/>
</dbReference>
<protein>
    <recommendedName>
        <fullName evidence="8">Aspartate aminotransferase</fullName>
        <ecNumber evidence="8">2.6.1.1</ecNumber>
    </recommendedName>
</protein>
<dbReference type="InterPro" id="IPR015421">
    <property type="entry name" value="PyrdxlP-dep_Trfase_major"/>
</dbReference>
<organism evidence="10 11">
    <name type="scientific">Stentor coeruleus</name>
    <dbReference type="NCBI Taxonomy" id="5963"/>
    <lineage>
        <taxon>Eukaryota</taxon>
        <taxon>Sar</taxon>
        <taxon>Alveolata</taxon>
        <taxon>Ciliophora</taxon>
        <taxon>Postciliodesmatophora</taxon>
        <taxon>Heterotrichea</taxon>
        <taxon>Heterotrichida</taxon>
        <taxon>Stentoridae</taxon>
        <taxon>Stentor</taxon>
    </lineage>
</organism>
<dbReference type="Pfam" id="PF00155">
    <property type="entry name" value="Aminotran_1_2"/>
    <property type="match status" value="1"/>
</dbReference>
<dbReference type="CDD" id="cd00609">
    <property type="entry name" value="AAT_like"/>
    <property type="match status" value="1"/>
</dbReference>
<proteinExistence type="inferred from homology"/>
<dbReference type="InterPro" id="IPR000796">
    <property type="entry name" value="Asp_trans"/>
</dbReference>
<feature type="domain" description="Aminotransferase class I/classII large" evidence="9">
    <location>
        <begin position="32"/>
        <end position="399"/>
    </location>
</feature>
<evidence type="ECO:0000256" key="7">
    <source>
        <dbReference type="ARBA" id="ARBA00049185"/>
    </source>
</evidence>
<evidence type="ECO:0000256" key="5">
    <source>
        <dbReference type="ARBA" id="ARBA00022679"/>
    </source>
</evidence>
<dbReference type="EC" id="2.6.1.1" evidence="8"/>
<name>A0A1R2B7X9_9CILI</name>
<comment type="cofactor">
    <cofactor evidence="1">
        <name>pyridoxal 5'-phosphate</name>
        <dbReference type="ChEBI" id="CHEBI:597326"/>
    </cofactor>
</comment>
<evidence type="ECO:0000313" key="11">
    <source>
        <dbReference type="Proteomes" id="UP000187209"/>
    </source>
</evidence>
<accession>A0A1R2B7X9</accession>
<dbReference type="PANTHER" id="PTHR11879">
    <property type="entry name" value="ASPARTATE AMINOTRANSFERASE"/>
    <property type="match status" value="1"/>
</dbReference>
<gene>
    <name evidence="10" type="ORF">SteCoe_28553</name>
</gene>
<dbReference type="FunFam" id="3.40.640.10:FF:000066">
    <property type="entry name" value="Aspartate aminotransferase"/>
    <property type="match status" value="1"/>
</dbReference>
<dbReference type="InterPro" id="IPR015424">
    <property type="entry name" value="PyrdxlP-dep_Trfase"/>
</dbReference>
<dbReference type="GO" id="GO:0030170">
    <property type="term" value="F:pyridoxal phosphate binding"/>
    <property type="evidence" value="ECO:0007669"/>
    <property type="project" value="InterPro"/>
</dbReference>
<keyword evidence="5 8" id="KW-0808">Transferase</keyword>
<evidence type="ECO:0000256" key="3">
    <source>
        <dbReference type="ARBA" id="ARBA00011738"/>
    </source>
</evidence>
<evidence type="ECO:0000259" key="9">
    <source>
        <dbReference type="Pfam" id="PF00155"/>
    </source>
</evidence>
<evidence type="ECO:0000256" key="6">
    <source>
        <dbReference type="ARBA" id="ARBA00022898"/>
    </source>
</evidence>
<dbReference type="Proteomes" id="UP000187209">
    <property type="component" value="Unassembled WGS sequence"/>
</dbReference>
<dbReference type="PRINTS" id="PR00799">
    <property type="entry name" value="TRANSAMINASE"/>
</dbReference>
<comment type="catalytic activity">
    <reaction evidence="7 8">
        <text>L-aspartate + 2-oxoglutarate = oxaloacetate + L-glutamate</text>
        <dbReference type="Rhea" id="RHEA:21824"/>
        <dbReference type="ChEBI" id="CHEBI:16452"/>
        <dbReference type="ChEBI" id="CHEBI:16810"/>
        <dbReference type="ChEBI" id="CHEBI:29985"/>
        <dbReference type="ChEBI" id="CHEBI:29991"/>
        <dbReference type="EC" id="2.6.1.1"/>
    </reaction>
</comment>
<dbReference type="Gene3D" id="3.90.1150.10">
    <property type="entry name" value="Aspartate Aminotransferase, domain 1"/>
    <property type="match status" value="1"/>
</dbReference>
<dbReference type="EMBL" id="MPUH01000865">
    <property type="protein sequence ID" value="OMJ72889.1"/>
    <property type="molecule type" value="Genomic_DNA"/>
</dbReference>
<dbReference type="FunFam" id="3.90.1150.10:FF:000001">
    <property type="entry name" value="Aspartate aminotransferase"/>
    <property type="match status" value="1"/>
</dbReference>
<dbReference type="GO" id="GO:0005739">
    <property type="term" value="C:mitochondrion"/>
    <property type="evidence" value="ECO:0007669"/>
    <property type="project" value="TreeGrafter"/>
</dbReference>
<reference evidence="10 11" key="1">
    <citation type="submission" date="2016-11" db="EMBL/GenBank/DDBJ databases">
        <title>The macronuclear genome of Stentor coeruleus: a giant cell with tiny introns.</title>
        <authorList>
            <person name="Slabodnick M."/>
            <person name="Ruby J.G."/>
            <person name="Reiff S.B."/>
            <person name="Swart E.C."/>
            <person name="Gosai S."/>
            <person name="Prabakaran S."/>
            <person name="Witkowska E."/>
            <person name="Larue G.E."/>
            <person name="Fisher S."/>
            <person name="Freeman R.M."/>
            <person name="Gunawardena J."/>
            <person name="Chu W."/>
            <person name="Stover N.A."/>
            <person name="Gregory B.D."/>
            <person name="Nowacki M."/>
            <person name="Derisi J."/>
            <person name="Roy S.W."/>
            <person name="Marshall W.F."/>
            <person name="Sood P."/>
        </authorList>
    </citation>
    <scope>NUCLEOTIDE SEQUENCE [LARGE SCALE GENOMIC DNA]</scope>
    <source>
        <strain evidence="10">WM001</strain>
    </source>
</reference>
<evidence type="ECO:0000256" key="8">
    <source>
        <dbReference type="RuleBase" id="RU000480"/>
    </source>
</evidence>
<evidence type="ECO:0000256" key="2">
    <source>
        <dbReference type="ARBA" id="ARBA00007441"/>
    </source>
</evidence>
<dbReference type="GO" id="GO:0006520">
    <property type="term" value="P:amino acid metabolic process"/>
    <property type="evidence" value="ECO:0007669"/>
    <property type="project" value="InterPro"/>
</dbReference>
<dbReference type="InterPro" id="IPR004839">
    <property type="entry name" value="Aminotransferase_I/II_large"/>
</dbReference>
<evidence type="ECO:0000313" key="10">
    <source>
        <dbReference type="EMBL" id="OMJ72889.1"/>
    </source>
</evidence>
<dbReference type="SUPFAM" id="SSF53383">
    <property type="entry name" value="PLP-dependent transferases"/>
    <property type="match status" value="1"/>
</dbReference>
<dbReference type="InterPro" id="IPR004838">
    <property type="entry name" value="NHTrfase_class1_PyrdxlP-BS"/>
</dbReference>
<dbReference type="Gene3D" id="3.40.640.10">
    <property type="entry name" value="Type I PLP-dependent aspartate aminotransferase-like (Major domain)"/>
    <property type="match status" value="1"/>
</dbReference>
<keyword evidence="6" id="KW-0663">Pyridoxal phosphate</keyword>